<feature type="binding site" evidence="12">
    <location>
        <position position="249"/>
    </location>
    <ligand>
        <name>K(+)</name>
        <dbReference type="ChEBI" id="CHEBI:29103"/>
    </ligand>
</feature>
<keyword evidence="9 12" id="KW-0460">Magnesium</keyword>
<feature type="binding site" evidence="12">
    <location>
        <position position="288"/>
    </location>
    <ligand>
        <name>K(+)</name>
        <dbReference type="ChEBI" id="CHEBI:29103"/>
    </ligand>
</feature>
<dbReference type="InterPro" id="IPR011877">
    <property type="entry name" value="Ribokinase"/>
</dbReference>
<dbReference type="GO" id="GO:0019303">
    <property type="term" value="P:D-ribose catabolic process"/>
    <property type="evidence" value="ECO:0007669"/>
    <property type="project" value="UniProtKB-UniRule"/>
</dbReference>
<evidence type="ECO:0000313" key="14">
    <source>
        <dbReference type="EMBL" id="SCP97645.1"/>
    </source>
</evidence>
<keyword evidence="11 12" id="KW-0119">Carbohydrate metabolism</keyword>
<accession>A0A1D3TUA7</accession>
<evidence type="ECO:0000256" key="11">
    <source>
        <dbReference type="ARBA" id="ARBA00023277"/>
    </source>
</evidence>
<dbReference type="HAMAP" id="MF_01987">
    <property type="entry name" value="Ribokinase"/>
    <property type="match status" value="1"/>
</dbReference>
<keyword evidence="12" id="KW-0963">Cytoplasm</keyword>
<dbReference type="PANTHER" id="PTHR10584:SF166">
    <property type="entry name" value="RIBOKINASE"/>
    <property type="match status" value="1"/>
</dbReference>
<reference evidence="14 15" key="1">
    <citation type="submission" date="2016-09" db="EMBL/GenBank/DDBJ databases">
        <authorList>
            <person name="Capua I."/>
            <person name="De Benedictis P."/>
            <person name="Joannis T."/>
            <person name="Lombin L.H."/>
            <person name="Cattoli G."/>
        </authorList>
    </citation>
    <scope>NUCLEOTIDE SEQUENCE [LARGE SCALE GENOMIC DNA]</scope>
    <source>
        <strain evidence="14 15">GluBS11</strain>
    </source>
</reference>
<dbReference type="UniPathway" id="UPA00916">
    <property type="reaction ID" value="UER00889"/>
</dbReference>
<feature type="binding site" evidence="12">
    <location>
        <position position="141"/>
    </location>
    <ligand>
        <name>substrate</name>
    </ligand>
</feature>
<proteinExistence type="inferred from homology"/>
<keyword evidence="8 12" id="KW-0067">ATP-binding</keyword>
<evidence type="ECO:0000256" key="4">
    <source>
        <dbReference type="ARBA" id="ARBA00022679"/>
    </source>
</evidence>
<name>A0A1D3TUA7_9FIRM</name>
<comment type="catalytic activity">
    <reaction evidence="12">
        <text>D-ribose + ATP = D-ribose 5-phosphate + ADP + H(+)</text>
        <dbReference type="Rhea" id="RHEA:13697"/>
        <dbReference type="ChEBI" id="CHEBI:15378"/>
        <dbReference type="ChEBI" id="CHEBI:30616"/>
        <dbReference type="ChEBI" id="CHEBI:47013"/>
        <dbReference type="ChEBI" id="CHEBI:78346"/>
        <dbReference type="ChEBI" id="CHEBI:456216"/>
        <dbReference type="EC" id="2.7.1.15"/>
    </reaction>
</comment>
<dbReference type="Pfam" id="PF00294">
    <property type="entry name" value="PfkB"/>
    <property type="match status" value="1"/>
</dbReference>
<keyword evidence="7 12" id="KW-0418">Kinase</keyword>
<evidence type="ECO:0000256" key="1">
    <source>
        <dbReference type="ARBA" id="ARBA00005380"/>
    </source>
</evidence>
<dbReference type="RefSeq" id="WP_091233974.1">
    <property type="nucleotide sequence ID" value="NZ_FMKA01000012.1"/>
</dbReference>
<dbReference type="InterPro" id="IPR002173">
    <property type="entry name" value="Carboh/pur_kinase_PfkB_CS"/>
</dbReference>
<comment type="subcellular location">
    <subcellularLocation>
        <location evidence="12">Cytoplasm</location>
    </subcellularLocation>
</comment>
<evidence type="ECO:0000256" key="5">
    <source>
        <dbReference type="ARBA" id="ARBA00022723"/>
    </source>
</evidence>
<evidence type="ECO:0000256" key="9">
    <source>
        <dbReference type="ARBA" id="ARBA00022842"/>
    </source>
</evidence>
<dbReference type="GO" id="GO:0005737">
    <property type="term" value="C:cytoplasm"/>
    <property type="evidence" value="ECO:0007669"/>
    <property type="project" value="UniProtKB-SubCell"/>
</dbReference>
<feature type="active site" description="Proton acceptor" evidence="12">
    <location>
        <position position="253"/>
    </location>
</feature>
<comment type="function">
    <text evidence="12">Catalyzes the phosphorylation of ribose at O-5 in a reaction requiring ATP and magnesium. The resulting D-ribose-5-phosphate can then be used either for sythesis of nucleotides, histidine, and tryptophan, or as a component of the pentose phosphate pathway.</text>
</comment>
<feature type="binding site" evidence="12">
    <location>
        <position position="283"/>
    </location>
    <ligand>
        <name>K(+)</name>
        <dbReference type="ChEBI" id="CHEBI:29103"/>
    </ligand>
</feature>
<evidence type="ECO:0000256" key="12">
    <source>
        <dbReference type="HAMAP-Rule" id="MF_01987"/>
    </source>
</evidence>
<feature type="binding site" evidence="12">
    <location>
        <position position="253"/>
    </location>
    <ligand>
        <name>substrate</name>
    </ligand>
</feature>
<dbReference type="PROSITE" id="PS00583">
    <property type="entry name" value="PFKB_KINASES_1"/>
    <property type="match status" value="1"/>
</dbReference>
<dbReference type="GO" id="GO:0004747">
    <property type="term" value="F:ribokinase activity"/>
    <property type="evidence" value="ECO:0007669"/>
    <property type="project" value="UniProtKB-UniRule"/>
</dbReference>
<evidence type="ECO:0000256" key="10">
    <source>
        <dbReference type="ARBA" id="ARBA00022958"/>
    </source>
</evidence>
<dbReference type="OrthoDB" id="9775849at2"/>
<evidence type="ECO:0000256" key="8">
    <source>
        <dbReference type="ARBA" id="ARBA00022840"/>
    </source>
</evidence>
<dbReference type="PANTHER" id="PTHR10584">
    <property type="entry name" value="SUGAR KINASE"/>
    <property type="match status" value="1"/>
</dbReference>
<feature type="binding site" evidence="12">
    <location>
        <begin position="41"/>
        <end position="45"/>
    </location>
    <ligand>
        <name>substrate</name>
    </ligand>
</feature>
<dbReference type="InterPro" id="IPR011611">
    <property type="entry name" value="PfkB_dom"/>
</dbReference>
<evidence type="ECO:0000259" key="13">
    <source>
        <dbReference type="Pfam" id="PF00294"/>
    </source>
</evidence>
<feature type="binding site" evidence="12">
    <location>
        <begin position="13"/>
        <end position="15"/>
    </location>
    <ligand>
        <name>substrate</name>
    </ligand>
</feature>
<comment type="activity regulation">
    <text evidence="12">Activated by a monovalent cation that binds near, but not in, the active site. The most likely occupant of the site in vivo is potassium. Ion binding induces a conformational change that may alter substrate affinity.</text>
</comment>
<comment type="subunit">
    <text evidence="12">Homodimer.</text>
</comment>
<feature type="binding site" evidence="12">
    <location>
        <begin position="252"/>
        <end position="253"/>
    </location>
    <ligand>
        <name>ATP</name>
        <dbReference type="ChEBI" id="CHEBI:30616"/>
    </ligand>
</feature>
<dbReference type="EMBL" id="FMKA01000012">
    <property type="protein sequence ID" value="SCP97645.1"/>
    <property type="molecule type" value="Genomic_DNA"/>
</dbReference>
<comment type="similarity">
    <text evidence="12">Belongs to the carbohydrate kinase PfkB family. Ribokinase subfamily.</text>
</comment>
<evidence type="ECO:0000256" key="2">
    <source>
        <dbReference type="ARBA" id="ARBA00012035"/>
    </source>
</evidence>
<dbReference type="GO" id="GO:0046872">
    <property type="term" value="F:metal ion binding"/>
    <property type="evidence" value="ECO:0007669"/>
    <property type="project" value="UniProtKB-KW"/>
</dbReference>
<keyword evidence="10 12" id="KW-0630">Potassium</keyword>
<keyword evidence="15" id="KW-1185">Reference proteome</keyword>
<comment type="caution">
    <text evidence="12">Lacks conserved residue(s) required for the propagation of feature annotation.</text>
</comment>
<feature type="binding site" evidence="12">
    <location>
        <begin position="221"/>
        <end position="226"/>
    </location>
    <ligand>
        <name>ATP</name>
        <dbReference type="ChEBI" id="CHEBI:30616"/>
    </ligand>
</feature>
<dbReference type="PRINTS" id="PR00990">
    <property type="entry name" value="RIBOKINASE"/>
</dbReference>
<organism evidence="14 15">
    <name type="scientific">Anaerobium acetethylicum</name>
    <dbReference type="NCBI Taxonomy" id="1619234"/>
    <lineage>
        <taxon>Bacteria</taxon>
        <taxon>Bacillati</taxon>
        <taxon>Bacillota</taxon>
        <taxon>Clostridia</taxon>
        <taxon>Lachnospirales</taxon>
        <taxon>Lachnospiraceae</taxon>
        <taxon>Anaerobium</taxon>
    </lineage>
</organism>
<evidence type="ECO:0000313" key="15">
    <source>
        <dbReference type="Proteomes" id="UP000199315"/>
    </source>
</evidence>
<evidence type="ECO:0000256" key="3">
    <source>
        <dbReference type="ARBA" id="ARBA00016943"/>
    </source>
</evidence>
<comment type="similarity">
    <text evidence="1">Belongs to the carbohydrate kinase pfkB family.</text>
</comment>
<feature type="domain" description="Carbohydrate kinase PfkB" evidence="13">
    <location>
        <begin position="5"/>
        <end position="294"/>
    </location>
</feature>
<dbReference type="InterPro" id="IPR002139">
    <property type="entry name" value="Ribo/fructo_kinase"/>
</dbReference>
<evidence type="ECO:0000256" key="7">
    <source>
        <dbReference type="ARBA" id="ARBA00022777"/>
    </source>
</evidence>
<keyword evidence="6 12" id="KW-0547">Nucleotide-binding</keyword>
<protein>
    <recommendedName>
        <fullName evidence="3 12">Ribokinase</fullName>
        <shortName evidence="12">RK</shortName>
        <ecNumber evidence="2 12">2.7.1.15</ecNumber>
    </recommendedName>
</protein>
<dbReference type="SUPFAM" id="SSF53613">
    <property type="entry name" value="Ribokinase-like"/>
    <property type="match status" value="1"/>
</dbReference>
<keyword evidence="4 12" id="KW-0808">Transferase</keyword>
<sequence length="300" mass="32257">MADGYISVVGSLNYDILMKQERLPMQGETYTADSVSYEGGGKGANQAVQCAKLGVPTYMIGKVGSDNFGDILLEKLDGYGVHTDYVGRSSLNTGLGIVHVLNDGAVYASIITGANFDMTQEDIRQMEDIIFNSRIIILQMEIPVGIVEMIIKKAREHGVYVILNAAPAKEISKEALQRVDCLVVNETEASFYAGEEIKDAETARQHAHKLTELTNGTVIITLGKNGSILCDGNSCTFIPSVKVDAIETTGAGDSYIGAFAYGKYNGKSDEEACRFAARIAAVTVTKIGAQGAMPYLEEIE</sequence>
<dbReference type="CDD" id="cd01174">
    <property type="entry name" value="ribokinase"/>
    <property type="match status" value="1"/>
</dbReference>
<keyword evidence="5 12" id="KW-0479">Metal-binding</keyword>
<feature type="binding site" evidence="12">
    <location>
        <position position="286"/>
    </location>
    <ligand>
        <name>K(+)</name>
        <dbReference type="ChEBI" id="CHEBI:29103"/>
    </ligand>
</feature>
<dbReference type="AlphaFoldDB" id="A0A1D3TUA7"/>
<dbReference type="InterPro" id="IPR029056">
    <property type="entry name" value="Ribokinase-like"/>
</dbReference>
<dbReference type="Gene3D" id="3.40.1190.20">
    <property type="match status" value="1"/>
</dbReference>
<dbReference type="STRING" id="1619234.SAMN05421730_101265"/>
<dbReference type="Proteomes" id="UP000199315">
    <property type="component" value="Unassembled WGS sequence"/>
</dbReference>
<gene>
    <name evidence="12" type="primary">rbsK</name>
    <name evidence="14" type="ORF">SAMN05421730_101265</name>
</gene>
<comment type="pathway">
    <text evidence="12">Carbohydrate metabolism; D-ribose degradation; D-ribose 5-phosphate from beta-D-ribopyranose: step 2/2.</text>
</comment>
<dbReference type="GO" id="GO:0005524">
    <property type="term" value="F:ATP binding"/>
    <property type="evidence" value="ECO:0007669"/>
    <property type="project" value="UniProtKB-UniRule"/>
</dbReference>
<feature type="binding site" evidence="12">
    <location>
        <position position="185"/>
    </location>
    <ligand>
        <name>ATP</name>
        <dbReference type="ChEBI" id="CHEBI:30616"/>
    </ligand>
</feature>
<evidence type="ECO:0000256" key="6">
    <source>
        <dbReference type="ARBA" id="ARBA00022741"/>
    </source>
</evidence>
<comment type="cofactor">
    <cofactor evidence="12">
        <name>Mg(2+)</name>
        <dbReference type="ChEBI" id="CHEBI:18420"/>
    </cofactor>
    <text evidence="12">Requires a divalent cation, most likely magnesium in vivo, as an electrophilic catalyst to aid phosphoryl group transfer. It is the chelate of the metal and the nucleotide that is the actual substrate.</text>
</comment>
<dbReference type="EC" id="2.7.1.15" evidence="2 12"/>